<reference key="1">
    <citation type="journal article" date="2019" name="Genes (Basel)">
        <title>A High-Quality De novo Genome Assembly from a Single Mosquito Using PacBio Sequencing.</title>
        <authorList>
            <person name="Kingan S.B."/>
            <person name="Heaton H."/>
            <person name="Cudini J."/>
            <person name="Lambert C.C."/>
            <person name="Baybayan P."/>
            <person name="Galvin B.D."/>
            <person name="Durbin R."/>
            <person name="Korlach J."/>
            <person name="Lawniczak M.K.N."/>
        </authorList>
    </citation>
    <scope>NUCLEOTIDE SEQUENCE [LARGE SCALE GENOMIC DNA]</scope>
    <source>
        <strain>Mali-NIH</strain>
    </source>
</reference>
<evidence type="ECO:0000313" key="1">
    <source>
        <dbReference type="EnsemblMetazoa" id="ACON002950-PA"/>
    </source>
</evidence>
<name>A0A6E8VBR4_ANOCL</name>
<dbReference type="AlphaFoldDB" id="A0A6E8VBR4"/>
<dbReference type="PANTHER" id="PTHR33053">
    <property type="entry name" value="PROTEIN, PUTATIVE-RELATED"/>
    <property type="match status" value="1"/>
</dbReference>
<dbReference type="PANTHER" id="PTHR33053:SF9">
    <property type="entry name" value="AGAP000105-PA"/>
    <property type="match status" value="1"/>
</dbReference>
<organism evidence="1 2">
    <name type="scientific">Anopheles coluzzii</name>
    <name type="common">African malaria mosquito</name>
    <dbReference type="NCBI Taxonomy" id="1518534"/>
    <lineage>
        <taxon>Eukaryota</taxon>
        <taxon>Metazoa</taxon>
        <taxon>Ecdysozoa</taxon>
        <taxon>Arthropoda</taxon>
        <taxon>Hexapoda</taxon>
        <taxon>Insecta</taxon>
        <taxon>Pterygota</taxon>
        <taxon>Neoptera</taxon>
        <taxon>Endopterygota</taxon>
        <taxon>Diptera</taxon>
        <taxon>Nematocera</taxon>
        <taxon>Culicoidea</taxon>
        <taxon>Culicidae</taxon>
        <taxon>Anophelinae</taxon>
        <taxon>Anopheles</taxon>
    </lineage>
</organism>
<accession>A0A6E8VBR4</accession>
<proteinExistence type="predicted"/>
<reference evidence="1" key="2">
    <citation type="submission" date="2020-05" db="UniProtKB">
        <authorList>
            <consortium name="EnsemblMetazoa"/>
        </authorList>
    </citation>
    <scope>IDENTIFICATION</scope>
    <source>
        <strain evidence="1">Ngousso</strain>
    </source>
</reference>
<dbReference type="VEuPathDB" id="VectorBase:ACON002950"/>
<dbReference type="VEuPathDB" id="VectorBase:ACON2_040796"/>
<evidence type="ECO:0000313" key="2">
    <source>
        <dbReference type="Proteomes" id="UP001105220"/>
    </source>
</evidence>
<dbReference type="VEuPathDB" id="VectorBase:ACMO_006095"/>
<dbReference type="EnsemblMetazoa" id="ACON002950-RA">
    <property type="protein sequence ID" value="ACON002950-PA"/>
    <property type="gene ID" value="ACON002950"/>
</dbReference>
<dbReference type="Proteomes" id="UP001105220">
    <property type="component" value="Unplaced"/>
</dbReference>
<keyword evidence="2" id="KW-1185">Reference proteome</keyword>
<sequence length="562" mass="64460">MESSDDDIDPAASDDPFSAEDALRQWAISTNQTYDSIAQVMDIVRKVSSCNLSKDARTLLKINRKISADILTVEGGQYWYYGVQKCLTNKLSNTSLNSDTTLLLNVSIDGLPIFKSNNLQFWPILINIHNMPEIPVMIVSIYSGTKKPSIEYFLKQFIEEINLLTSNGVQINDVRVDVVVRAIIADSPARAFIKGVANFNSFDGCLKCTTKGVKMQGRTTFLDCSAPKRTDRHFRKRKYGGHHKLDSPILLLNNFDLVKQIIVCDQLHLIDLGVIKRILIGLLFEIHRKFRSLHDVNHWKGSEFSSFLYYASFSVLKNIMSDEQHKHYMLYFCSITLFSSNIYKEHWPLANNLITLFVKKYVDVYGPQFISSNVHNLTHIFEEVDEFGPLRTLSSYLFENALQHIKNLLRNGWRSLEQVINRIAEQEAYYVHKKDDISSYPSIKQRGNITTLHVRKGFCLKPGHRDGWFLTKSGNVCQYINVVAQENVTSLKIIARKLSNSTHCFDYPFTSKLINMHRGNLRSFEETEVQIDLQDVKCKLVAVPLPKDNEFDFVPLVHTLIE</sequence>
<protein>
    <submittedName>
        <fullName evidence="1">Transposase domain-containing protein</fullName>
    </submittedName>
</protein>